<dbReference type="SUPFAM" id="SSF89562">
    <property type="entry name" value="RraA-like"/>
    <property type="match status" value="1"/>
</dbReference>
<keyword evidence="1" id="KW-0460">Magnesium</keyword>
<dbReference type="GO" id="GO:0046872">
    <property type="term" value="F:metal ion binding"/>
    <property type="evidence" value="ECO:0007669"/>
    <property type="project" value="UniProtKB-KW"/>
</dbReference>
<dbReference type="Gene3D" id="3.50.30.40">
    <property type="entry name" value="Ribonuclease E inhibitor RraA/RraA-like"/>
    <property type="match status" value="1"/>
</dbReference>
<dbReference type="CDD" id="cd16841">
    <property type="entry name" value="RraA_family"/>
    <property type="match status" value="1"/>
</dbReference>
<name>A0A3N4LXA0_9PEZI</name>
<reference evidence="2 3" key="1">
    <citation type="journal article" date="2018" name="Nat. Ecol. Evol.">
        <title>Pezizomycetes genomes reveal the molecular basis of ectomycorrhizal truffle lifestyle.</title>
        <authorList>
            <person name="Murat C."/>
            <person name="Payen T."/>
            <person name="Noel B."/>
            <person name="Kuo A."/>
            <person name="Morin E."/>
            <person name="Chen J."/>
            <person name="Kohler A."/>
            <person name="Krizsan K."/>
            <person name="Balestrini R."/>
            <person name="Da Silva C."/>
            <person name="Montanini B."/>
            <person name="Hainaut M."/>
            <person name="Levati E."/>
            <person name="Barry K.W."/>
            <person name="Belfiori B."/>
            <person name="Cichocki N."/>
            <person name="Clum A."/>
            <person name="Dockter R.B."/>
            <person name="Fauchery L."/>
            <person name="Guy J."/>
            <person name="Iotti M."/>
            <person name="Le Tacon F."/>
            <person name="Lindquist E.A."/>
            <person name="Lipzen A."/>
            <person name="Malagnac F."/>
            <person name="Mello A."/>
            <person name="Molinier V."/>
            <person name="Miyauchi S."/>
            <person name="Poulain J."/>
            <person name="Riccioni C."/>
            <person name="Rubini A."/>
            <person name="Sitrit Y."/>
            <person name="Splivallo R."/>
            <person name="Traeger S."/>
            <person name="Wang M."/>
            <person name="Zifcakova L."/>
            <person name="Wipf D."/>
            <person name="Zambonelli A."/>
            <person name="Paolocci F."/>
            <person name="Nowrousian M."/>
            <person name="Ottonello S."/>
            <person name="Baldrian P."/>
            <person name="Spatafora J.W."/>
            <person name="Henrissat B."/>
            <person name="Nagy L.G."/>
            <person name="Aury J.M."/>
            <person name="Wincker P."/>
            <person name="Grigoriev I.V."/>
            <person name="Bonfante P."/>
            <person name="Martin F.M."/>
        </authorList>
    </citation>
    <scope>NUCLEOTIDE SEQUENCE [LARGE SCALE GENOMIC DNA]</scope>
    <source>
        <strain evidence="2 3">ATCC MYA-4762</strain>
    </source>
</reference>
<dbReference type="InParanoid" id="A0A3N4LXA0"/>
<dbReference type="PANTHER" id="PTHR33254">
    <property type="entry name" value="4-HYDROXY-4-METHYL-2-OXOGLUTARATE ALDOLASE 3-RELATED"/>
    <property type="match status" value="1"/>
</dbReference>
<dbReference type="STRING" id="1051890.A0A3N4LXA0"/>
<dbReference type="PANTHER" id="PTHR33254:SF4">
    <property type="entry name" value="4-HYDROXY-4-METHYL-2-OXOGLUTARATE ALDOLASE 3-RELATED"/>
    <property type="match status" value="1"/>
</dbReference>
<dbReference type="EMBL" id="ML121536">
    <property type="protein sequence ID" value="RPB25792.1"/>
    <property type="molecule type" value="Genomic_DNA"/>
</dbReference>
<organism evidence="2 3">
    <name type="scientific">Terfezia boudieri ATCC MYA-4762</name>
    <dbReference type="NCBI Taxonomy" id="1051890"/>
    <lineage>
        <taxon>Eukaryota</taxon>
        <taxon>Fungi</taxon>
        <taxon>Dikarya</taxon>
        <taxon>Ascomycota</taxon>
        <taxon>Pezizomycotina</taxon>
        <taxon>Pezizomycetes</taxon>
        <taxon>Pezizales</taxon>
        <taxon>Pezizaceae</taxon>
        <taxon>Terfezia</taxon>
    </lineage>
</organism>
<dbReference type="GO" id="GO:0008948">
    <property type="term" value="F:oxaloacetate decarboxylase activity"/>
    <property type="evidence" value="ECO:0007669"/>
    <property type="project" value="TreeGrafter"/>
</dbReference>
<feature type="binding site" evidence="1">
    <location>
        <position position="125"/>
    </location>
    <ligand>
        <name>substrate</name>
    </ligand>
</feature>
<evidence type="ECO:0000256" key="1">
    <source>
        <dbReference type="PIRSR" id="PIRSR605493-1"/>
    </source>
</evidence>
<evidence type="ECO:0000313" key="2">
    <source>
        <dbReference type="EMBL" id="RPB25792.1"/>
    </source>
</evidence>
<dbReference type="Proteomes" id="UP000267821">
    <property type="component" value="Unassembled WGS sequence"/>
</dbReference>
<evidence type="ECO:0000313" key="3">
    <source>
        <dbReference type="Proteomes" id="UP000267821"/>
    </source>
</evidence>
<comment type="cofactor">
    <cofactor evidence="1">
        <name>Mg(2+)</name>
        <dbReference type="ChEBI" id="CHEBI:18420"/>
    </cofactor>
</comment>
<dbReference type="FunCoup" id="A0A3N4LXA0">
    <property type="interactions" value="6"/>
</dbReference>
<dbReference type="GO" id="GO:0047443">
    <property type="term" value="F:4-hydroxy-4-methyl-2-oxoglutarate aldolase activity"/>
    <property type="evidence" value="ECO:0007669"/>
    <property type="project" value="TreeGrafter"/>
</dbReference>
<dbReference type="InterPro" id="IPR036704">
    <property type="entry name" value="RraA/RraA-like_sf"/>
</dbReference>
<gene>
    <name evidence="2" type="ORF">L211DRAFT_805389</name>
</gene>
<keyword evidence="1" id="KW-0479">Metal-binding</keyword>
<sequence length="231" mass="24392">MSQLLEAQISELKRYTACDISDALLKLKVPGAGFIPDLALRNPSSSFTTPAIAPACTVLFLPKFPPPPPSQLPNPNLHFADQLPPSSIIVIRQPPNQSNAIVGGIVASRMAQLGSKGIVVDGRVRDLVQLAELSGMPIYSLSTSTVGAGALSTPHAINHPITLSCGITINPGDLIFLSPAPDPGAVCIPQNLVAEVLEILPTMVEVDELALQDVKEGLSITEAFKRRRGNL</sequence>
<proteinExistence type="predicted"/>
<feature type="binding site" evidence="1">
    <location>
        <begin position="103"/>
        <end position="106"/>
    </location>
    <ligand>
        <name>substrate</name>
    </ligand>
</feature>
<dbReference type="Pfam" id="PF03737">
    <property type="entry name" value="RraA-like"/>
    <property type="match status" value="1"/>
</dbReference>
<dbReference type="InterPro" id="IPR005493">
    <property type="entry name" value="RraA/RraA-like"/>
</dbReference>
<accession>A0A3N4LXA0</accession>
<feature type="binding site" evidence="1">
    <location>
        <position position="126"/>
    </location>
    <ligand>
        <name>Mg(2+)</name>
        <dbReference type="ChEBI" id="CHEBI:18420"/>
    </ligand>
</feature>
<dbReference type="OrthoDB" id="1476984at2759"/>
<dbReference type="AlphaFoldDB" id="A0A3N4LXA0"/>
<protein>
    <submittedName>
        <fullName evidence="2">RraA-like protein</fullName>
    </submittedName>
</protein>
<keyword evidence="3" id="KW-1185">Reference proteome</keyword>